<evidence type="ECO:0000313" key="11">
    <source>
        <dbReference type="Proteomes" id="UP001627154"/>
    </source>
</evidence>
<accession>A0ABD2XMD8</accession>
<feature type="transmembrane region" description="Helical" evidence="6">
    <location>
        <begin position="276"/>
        <end position="299"/>
    </location>
</feature>
<feature type="region of interest" description="Disordered" evidence="8">
    <location>
        <begin position="826"/>
        <end position="888"/>
    </location>
</feature>
<feature type="transmembrane region" description="Helical" evidence="6">
    <location>
        <begin position="386"/>
        <end position="408"/>
    </location>
</feature>
<feature type="region of interest" description="Disordered" evidence="8">
    <location>
        <begin position="998"/>
        <end position="1018"/>
    </location>
</feature>
<comment type="similarity">
    <text evidence="2 6">Belongs to the anoctamin family.</text>
</comment>
<evidence type="ECO:0000256" key="1">
    <source>
        <dbReference type="ARBA" id="ARBA00004141"/>
    </source>
</evidence>
<evidence type="ECO:0000256" key="5">
    <source>
        <dbReference type="ARBA" id="ARBA00023136"/>
    </source>
</evidence>
<sequence length="1228" mass="135622">MPEGGGGRGGNEGSSSSAGPDETAPLLRAQQSNDDDDSATIVGADGLKRRKVIHAAKETLDKASRLLRRKIPCTGHLMTPRRLWIQKVPTQECDVVMMFPSGSNEETLMWLLGRLRAGSPGLVVHVRHHASSDSYGFYLTAPFSTLLKAAEEVHLPKRLQQEYGGGLKEFVGTEAKCYEGSDDAAAFFTTQERQSLVLHLLHTLRAGPHDSLPGLKLVDGQAIIPKCLSAGIISQVFPLHELPALEKLQRSWVRAFLSPQPLDDIARYFGVKITMYFAWLGHYTTALIVPAAVGVIYWVGIIGRNQAVEDVAYVLFSIFNVIWATVYLETWKRRGAELAYRWGTLDQRDDLLVEPRPLFTGTWEISPVTGKPEQTYPSWKRNVFRYFVSGPIIAVCLFLVFLVMFVSFQIQDWWDARLEAAGYGFWLSYVPKVLLAIVIALMDEAYFKVAVWLNDLENYRLDTEYENHLICKVALFQFVNSFLSLFYIAFYIQDTERLKEQLAALLIARQVIGNLKESAVPYLIEQLRLARLSFEMFGALSPSEARQQLPGEAAAPVNVSKDEDETVAAAAAVEDDKDHPRVAKQRNISQAELESSLYRVGHPTNSLLSDVAFKQVFGLRGRFVEKIFVGCRKLWSMMLFRKKIPSLQYDGAFSEHLEMLSQLGYVCLFSSAFPLAAFCALMGNLLELRGDAFKLCFVLQRPFGRRVSNIGTWQNAMEAMGLVAILVNCALIGLSGQVQRMFPEMSATQTILLIVALEHIMLALRFVINCAIPDIPSWVATEMAKVEFLRREAVRRLSTTPSPSDHHASTVIGRFVVRAAAAAAGAEGGSGGGATASSSASGTMASSSQEELRLRQQAQQELASARAAYRAMQSSQPGTPTLFSTSSSAAGTPAAAAVAAHHQVPRITETSMPQTPGSTGSGSDHSSTFLAEAAAAATTTRDISNLPRSSIPGGERGRRSREWLASEQESSGSGEYSHHLTIGPHGGVDWIRRLGLESGGGRKSSDSEIISGSNSGDEMAFHRSTDCIVSKDLAGSSDSEMRYELRSIPPWTPNAKNQQKYRSSPEREPRSREKEKQQSQQLTPMQQYQQHRDSVAEHREREREKEAAAHAAASAAAAASTSQSTSTGESSRRTSSQDDEKAKEEREAKKTRVKQSLMKRARSVAIFSLKLKERRAREAEIKAKEAEREARWQQQQACVGGELSCIPIEQLISVEDIAAMESMRRMNH</sequence>
<feature type="transmembrane region" description="Helical" evidence="6">
    <location>
        <begin position="719"/>
        <end position="738"/>
    </location>
</feature>
<organism evidence="10 11">
    <name type="scientific">Trichogramma kaykai</name>
    <dbReference type="NCBI Taxonomy" id="54128"/>
    <lineage>
        <taxon>Eukaryota</taxon>
        <taxon>Metazoa</taxon>
        <taxon>Ecdysozoa</taxon>
        <taxon>Arthropoda</taxon>
        <taxon>Hexapoda</taxon>
        <taxon>Insecta</taxon>
        <taxon>Pterygota</taxon>
        <taxon>Neoptera</taxon>
        <taxon>Endopterygota</taxon>
        <taxon>Hymenoptera</taxon>
        <taxon>Apocrita</taxon>
        <taxon>Proctotrupomorpha</taxon>
        <taxon>Chalcidoidea</taxon>
        <taxon>Trichogrammatidae</taxon>
        <taxon>Trichogramma</taxon>
    </lineage>
</organism>
<name>A0ABD2XMD8_9HYME</name>
<evidence type="ECO:0000256" key="2">
    <source>
        <dbReference type="ARBA" id="ARBA00009671"/>
    </source>
</evidence>
<feature type="compositionally biased region" description="Basic and acidic residues" evidence="8">
    <location>
        <begin position="1063"/>
        <end position="1077"/>
    </location>
</feature>
<feature type="transmembrane region" description="Helical" evidence="6">
    <location>
        <begin position="750"/>
        <end position="768"/>
    </location>
</feature>
<feature type="transmembrane region" description="Helical" evidence="6">
    <location>
        <begin position="420"/>
        <end position="442"/>
    </location>
</feature>
<keyword evidence="5 6" id="KW-0472">Membrane</keyword>
<feature type="compositionally biased region" description="Low complexity" evidence="8">
    <location>
        <begin position="966"/>
        <end position="975"/>
    </location>
</feature>
<keyword evidence="4 6" id="KW-1133">Transmembrane helix</keyword>
<dbReference type="InterPro" id="IPR049452">
    <property type="entry name" value="Anoctamin_TM"/>
</dbReference>
<gene>
    <name evidence="10" type="ORF">TKK_001686</name>
</gene>
<evidence type="ECO:0000256" key="4">
    <source>
        <dbReference type="ARBA" id="ARBA00022989"/>
    </source>
</evidence>
<feature type="transmembrane region" description="Helical" evidence="6">
    <location>
        <begin position="663"/>
        <end position="683"/>
    </location>
</feature>
<feature type="region of interest" description="Disordered" evidence="8">
    <location>
        <begin position="1046"/>
        <end position="1156"/>
    </location>
</feature>
<feature type="transmembrane region" description="Helical" evidence="6">
    <location>
        <begin position="311"/>
        <end position="328"/>
    </location>
</feature>
<dbReference type="Pfam" id="PF04547">
    <property type="entry name" value="Anoctamin"/>
    <property type="match status" value="1"/>
</dbReference>
<comment type="caution">
    <text evidence="10">The sequence shown here is derived from an EMBL/GenBank/DDBJ whole genome shotgun (WGS) entry which is preliminary data.</text>
</comment>
<feature type="compositionally biased region" description="Basic and acidic residues" evidence="8">
    <location>
        <begin position="1090"/>
        <end position="1108"/>
    </location>
</feature>
<dbReference type="PANTHER" id="PTHR12308:SF51">
    <property type="entry name" value="ANOCTAMIN-8"/>
    <property type="match status" value="1"/>
</dbReference>
<feature type="compositionally biased region" description="Polar residues" evidence="8">
    <location>
        <begin position="872"/>
        <end position="883"/>
    </location>
</feature>
<keyword evidence="11" id="KW-1185">Reference proteome</keyword>
<keyword evidence="7" id="KW-0175">Coiled coil</keyword>
<feature type="domain" description="Anoctamin transmembrane" evidence="9">
    <location>
        <begin position="265"/>
        <end position="785"/>
    </location>
</feature>
<feature type="transmembrane region" description="Helical" evidence="6">
    <location>
        <begin position="474"/>
        <end position="492"/>
    </location>
</feature>
<feature type="compositionally biased region" description="Low complexity" evidence="8">
    <location>
        <begin position="1109"/>
        <end position="1129"/>
    </location>
</feature>
<feature type="region of interest" description="Disordered" evidence="8">
    <location>
        <begin position="934"/>
        <end position="984"/>
    </location>
</feature>
<evidence type="ECO:0000256" key="7">
    <source>
        <dbReference type="SAM" id="Coils"/>
    </source>
</evidence>
<feature type="compositionally biased region" description="Gly residues" evidence="8">
    <location>
        <begin position="1"/>
        <end position="12"/>
    </location>
</feature>
<feature type="compositionally biased region" description="Basic and acidic residues" evidence="8">
    <location>
        <begin position="955"/>
        <end position="964"/>
    </location>
</feature>
<proteinExistence type="inferred from homology"/>
<feature type="compositionally biased region" description="Low complexity" evidence="8">
    <location>
        <begin position="835"/>
        <end position="868"/>
    </location>
</feature>
<feature type="region of interest" description="Disordered" evidence="8">
    <location>
        <begin position="1"/>
        <end position="38"/>
    </location>
</feature>
<evidence type="ECO:0000256" key="6">
    <source>
        <dbReference type="RuleBase" id="RU280814"/>
    </source>
</evidence>
<keyword evidence="3 6" id="KW-0812">Transmembrane</keyword>
<evidence type="ECO:0000259" key="9">
    <source>
        <dbReference type="Pfam" id="PF04547"/>
    </source>
</evidence>
<evidence type="ECO:0000256" key="3">
    <source>
        <dbReference type="ARBA" id="ARBA00022692"/>
    </source>
</evidence>
<dbReference type="InterPro" id="IPR007632">
    <property type="entry name" value="Anoctamin"/>
</dbReference>
<dbReference type="AlphaFoldDB" id="A0ABD2XMD8"/>
<dbReference type="EMBL" id="JBJJXI010000019">
    <property type="protein sequence ID" value="KAL3406345.1"/>
    <property type="molecule type" value="Genomic_DNA"/>
</dbReference>
<feature type="compositionally biased region" description="Polar residues" evidence="8">
    <location>
        <begin position="1078"/>
        <end position="1089"/>
    </location>
</feature>
<comment type="subcellular location">
    <subcellularLocation>
        <location evidence="1 6">Membrane</location>
        <topology evidence="1 6">Multi-pass membrane protein</topology>
    </subcellularLocation>
</comment>
<dbReference type="PANTHER" id="PTHR12308">
    <property type="entry name" value="ANOCTAMIN"/>
    <property type="match status" value="1"/>
</dbReference>
<dbReference type="Proteomes" id="UP001627154">
    <property type="component" value="Unassembled WGS sequence"/>
</dbReference>
<dbReference type="GO" id="GO:0016020">
    <property type="term" value="C:membrane"/>
    <property type="evidence" value="ECO:0007669"/>
    <property type="project" value="UniProtKB-SubCell"/>
</dbReference>
<protein>
    <recommendedName>
        <fullName evidence="6">Anoctamin</fullName>
    </recommendedName>
</protein>
<evidence type="ECO:0000256" key="8">
    <source>
        <dbReference type="SAM" id="MobiDB-lite"/>
    </source>
</evidence>
<evidence type="ECO:0000313" key="10">
    <source>
        <dbReference type="EMBL" id="KAL3406345.1"/>
    </source>
</evidence>
<feature type="compositionally biased region" description="Basic and acidic residues" evidence="8">
    <location>
        <begin position="1130"/>
        <end position="1150"/>
    </location>
</feature>
<feature type="coiled-coil region" evidence="7">
    <location>
        <begin position="1169"/>
        <end position="1196"/>
    </location>
</feature>
<feature type="compositionally biased region" description="Low complexity" evidence="8">
    <location>
        <begin position="1007"/>
        <end position="1018"/>
    </location>
</feature>
<reference evidence="10 11" key="1">
    <citation type="journal article" date="2024" name="bioRxiv">
        <title>A reference genome for Trichogramma kaykai: A tiny desert-dwelling parasitoid wasp with competing sex-ratio distorters.</title>
        <authorList>
            <person name="Culotta J."/>
            <person name="Lindsey A.R."/>
        </authorList>
    </citation>
    <scope>NUCLEOTIDE SEQUENCE [LARGE SCALE GENOMIC DNA]</scope>
    <source>
        <strain evidence="10 11">KSX58</strain>
    </source>
</reference>